<dbReference type="Gene3D" id="1.10.10.10">
    <property type="entry name" value="Winged helix-like DNA-binding domain superfamily/Winged helix DNA-binding domain"/>
    <property type="match status" value="1"/>
</dbReference>
<dbReference type="InterPro" id="IPR005119">
    <property type="entry name" value="LysR_subst-bd"/>
</dbReference>
<dbReference type="SUPFAM" id="SSF46785">
    <property type="entry name" value="Winged helix' DNA-binding domain"/>
    <property type="match status" value="1"/>
</dbReference>
<accession>A0A1T4XYZ5</accession>
<dbReference type="GO" id="GO:0032993">
    <property type="term" value="C:protein-DNA complex"/>
    <property type="evidence" value="ECO:0007669"/>
    <property type="project" value="TreeGrafter"/>
</dbReference>
<comment type="similarity">
    <text evidence="1">Belongs to the LysR transcriptional regulatory family.</text>
</comment>
<dbReference type="Proteomes" id="UP000189735">
    <property type="component" value="Unassembled WGS sequence"/>
</dbReference>
<dbReference type="InterPro" id="IPR011991">
    <property type="entry name" value="ArsR-like_HTH"/>
</dbReference>
<dbReference type="GO" id="GO:0003700">
    <property type="term" value="F:DNA-binding transcription factor activity"/>
    <property type="evidence" value="ECO:0007669"/>
    <property type="project" value="InterPro"/>
</dbReference>
<gene>
    <name evidence="6" type="ORF">SAMN06295879_1981</name>
</gene>
<dbReference type="Pfam" id="PF03466">
    <property type="entry name" value="LysR_substrate"/>
    <property type="match status" value="1"/>
</dbReference>
<keyword evidence="4" id="KW-0804">Transcription</keyword>
<dbReference type="PANTHER" id="PTHR30346">
    <property type="entry name" value="TRANSCRIPTIONAL DUAL REGULATOR HCAR-RELATED"/>
    <property type="match status" value="1"/>
</dbReference>
<evidence type="ECO:0000256" key="4">
    <source>
        <dbReference type="ARBA" id="ARBA00023163"/>
    </source>
</evidence>
<organism evidence="6 7">
    <name type="scientific">Agreia bicolorata</name>
    <dbReference type="NCBI Taxonomy" id="110935"/>
    <lineage>
        <taxon>Bacteria</taxon>
        <taxon>Bacillati</taxon>
        <taxon>Actinomycetota</taxon>
        <taxon>Actinomycetes</taxon>
        <taxon>Micrococcales</taxon>
        <taxon>Microbacteriaceae</taxon>
        <taxon>Agreia</taxon>
    </lineage>
</organism>
<dbReference type="InterPro" id="IPR036388">
    <property type="entry name" value="WH-like_DNA-bd_sf"/>
</dbReference>
<reference evidence="7" key="1">
    <citation type="submission" date="2017-02" db="EMBL/GenBank/DDBJ databases">
        <authorList>
            <person name="Varghese N."/>
            <person name="Submissions S."/>
        </authorList>
    </citation>
    <scope>NUCLEOTIDE SEQUENCE [LARGE SCALE GENOMIC DNA]</scope>
    <source>
        <strain evidence="7">VKM Ac-2052</strain>
    </source>
</reference>
<dbReference type="PANTHER" id="PTHR30346:SF29">
    <property type="entry name" value="LYSR SUBSTRATE-BINDING"/>
    <property type="match status" value="1"/>
</dbReference>
<proteinExistence type="inferred from homology"/>
<dbReference type="InterPro" id="IPR036390">
    <property type="entry name" value="WH_DNA-bd_sf"/>
</dbReference>
<name>A0A1T4XYZ5_9MICO</name>
<evidence type="ECO:0000256" key="2">
    <source>
        <dbReference type="ARBA" id="ARBA00023015"/>
    </source>
</evidence>
<evidence type="ECO:0000256" key="1">
    <source>
        <dbReference type="ARBA" id="ARBA00009437"/>
    </source>
</evidence>
<dbReference type="EMBL" id="FUYG01000004">
    <property type="protein sequence ID" value="SKA94726.1"/>
    <property type="molecule type" value="Genomic_DNA"/>
</dbReference>
<evidence type="ECO:0000313" key="7">
    <source>
        <dbReference type="Proteomes" id="UP000189735"/>
    </source>
</evidence>
<evidence type="ECO:0000256" key="3">
    <source>
        <dbReference type="ARBA" id="ARBA00023125"/>
    </source>
</evidence>
<dbReference type="PROSITE" id="PS50931">
    <property type="entry name" value="HTH_LYSR"/>
    <property type="match status" value="1"/>
</dbReference>
<dbReference type="InterPro" id="IPR000847">
    <property type="entry name" value="LysR_HTH_N"/>
</dbReference>
<feature type="domain" description="HTH lysR-type" evidence="5">
    <location>
        <begin position="1"/>
        <end position="58"/>
    </location>
</feature>
<dbReference type="CDD" id="cd00090">
    <property type="entry name" value="HTH_ARSR"/>
    <property type="match status" value="1"/>
</dbReference>
<protein>
    <submittedName>
        <fullName evidence="6">DNA-binding transcriptional regulator, LysR family</fullName>
    </submittedName>
</protein>
<dbReference type="GO" id="GO:0003677">
    <property type="term" value="F:DNA binding"/>
    <property type="evidence" value="ECO:0007669"/>
    <property type="project" value="UniProtKB-KW"/>
</dbReference>
<dbReference type="RefSeq" id="WP_078714242.1">
    <property type="nucleotide sequence ID" value="NZ_FUYG01000004.1"/>
</dbReference>
<dbReference type="Pfam" id="PF00126">
    <property type="entry name" value="HTH_1"/>
    <property type="match status" value="1"/>
</dbReference>
<dbReference type="SUPFAM" id="SSF53850">
    <property type="entry name" value="Periplasmic binding protein-like II"/>
    <property type="match status" value="1"/>
</dbReference>
<dbReference type="AlphaFoldDB" id="A0A1T4XYZ5"/>
<evidence type="ECO:0000313" key="6">
    <source>
        <dbReference type="EMBL" id="SKA94726.1"/>
    </source>
</evidence>
<evidence type="ECO:0000259" key="5">
    <source>
        <dbReference type="PROSITE" id="PS50931"/>
    </source>
</evidence>
<dbReference type="Gene3D" id="3.40.190.10">
    <property type="entry name" value="Periplasmic binding protein-like II"/>
    <property type="match status" value="2"/>
</dbReference>
<sequence>MDVGRLNLLRELAERGSITEVAKATHRTASGISQQLRKLESEAGLPLTEKVGRGIALTDAGRALARSATDVAIALEKAEAVWDEFRNDPTGTVSLATFPTAGQMLLPGMLKRVAETGGLTVHCSDRDPESEGFPALTSDFDIVLAHSPKPAAFWSDKNLLAVPLMTEPLDIALPPGHRLADKEFLVPSDLIGEQWIGVPWGYPFERTLNDIFEAAGVPVNFFQRFGDTRVTEALVAAGLGVAVLPCYTAAGAYRDRIVLKNLQGVVAERHIAILMRPDRAERLAVRTVVDALRAEAAAVVAANKHRNPPAA</sequence>
<keyword evidence="3 6" id="KW-0238">DNA-binding</keyword>
<keyword evidence="2" id="KW-0805">Transcription regulation</keyword>